<evidence type="ECO:0000259" key="2">
    <source>
        <dbReference type="Pfam" id="PF26529"/>
    </source>
</evidence>
<feature type="signal peptide" evidence="1">
    <location>
        <begin position="1"/>
        <end position="20"/>
    </location>
</feature>
<sequence>MNASSVVVLFYLFLLGSTTSKLNEILKNVGKRYQHEVMRDWVVEGDFDMDSRYLDWTQFSDQKVAEKQHWNAESGYGGEDLWSRRGEKIECLQVATQYSTNPVVKSKKLELMKTDDRDELKFRVLIEHEDKFGVPITLDYYVEMDLTMGKKRQDVLFTIAKITQGGTCAEYGTVDHLVEEEDWDKLRAQPTAQKFLRLFEHPDYEMFGTRKLPNLLRSVHPDDTKISVCQEGVQDSVVYPLKKFKIWYKNFGFMWHPKKGDDDYMTIQTIDFKDDTIVARITMKLQMGRDENAKIHEWNFKFAAKKTRNVWFVNQLEVLCTPTVDYKDEFLRTIGDVVAENFAREVAQLPAPTQWYSSVAFVNKFTKNHGLVEFTYCKHEKTHNITLLEMYLVGRTFNMKFLKYSVAHEDVAHPAPDTANFKFTTLSSFQLGDTDVLYSNDWNFEVKWNQEDQFYYVEKMEIGCHNKVGKDVFDDAKFIKINTKK</sequence>
<evidence type="ECO:0000256" key="1">
    <source>
        <dbReference type="SAM" id="SignalP"/>
    </source>
</evidence>
<evidence type="ECO:0000313" key="3">
    <source>
        <dbReference type="Proteomes" id="UP000095282"/>
    </source>
</evidence>
<organism evidence="3 4">
    <name type="scientific">Caenorhabditis tropicalis</name>
    <dbReference type="NCBI Taxonomy" id="1561998"/>
    <lineage>
        <taxon>Eukaryota</taxon>
        <taxon>Metazoa</taxon>
        <taxon>Ecdysozoa</taxon>
        <taxon>Nematoda</taxon>
        <taxon>Chromadorea</taxon>
        <taxon>Rhabditida</taxon>
        <taxon>Rhabditina</taxon>
        <taxon>Rhabditomorpha</taxon>
        <taxon>Rhabditoidea</taxon>
        <taxon>Rhabditidae</taxon>
        <taxon>Peloderinae</taxon>
        <taxon>Caenorhabditis</taxon>
    </lineage>
</organism>
<proteinExistence type="predicted"/>
<dbReference type="WBParaSite" id="Csp11.Scaffold629.g9992.t1">
    <property type="protein sequence ID" value="Csp11.Scaffold629.g9992.t1"/>
    <property type="gene ID" value="Csp11.Scaffold629.g9992"/>
</dbReference>
<dbReference type="Pfam" id="PF26529">
    <property type="entry name" value="NTF2_2"/>
    <property type="match status" value="2"/>
</dbReference>
<feature type="domain" description="NTF2-like" evidence="2">
    <location>
        <begin position="325"/>
        <end position="467"/>
    </location>
</feature>
<dbReference type="STRING" id="1561998.A0A1I7UJM5"/>
<evidence type="ECO:0000313" key="4">
    <source>
        <dbReference type="WBParaSite" id="Csp11.Scaffold629.g9992.t1"/>
    </source>
</evidence>
<accession>A0A1I7UJM5</accession>
<name>A0A1I7UJM5_9PELO</name>
<dbReference type="InterPro" id="IPR058879">
    <property type="entry name" value="NTF2-like_dom_nem"/>
</dbReference>
<dbReference type="AlphaFoldDB" id="A0A1I7UJM5"/>
<dbReference type="Proteomes" id="UP000095282">
    <property type="component" value="Unplaced"/>
</dbReference>
<protein>
    <submittedName>
        <fullName evidence="4">MATH domain-containing protein</fullName>
    </submittedName>
</protein>
<reference evidence="4" key="1">
    <citation type="submission" date="2016-11" db="UniProtKB">
        <authorList>
            <consortium name="WormBaseParasite"/>
        </authorList>
    </citation>
    <scope>IDENTIFICATION</scope>
</reference>
<dbReference type="eggNOG" id="KOG4209">
    <property type="taxonomic scope" value="Eukaryota"/>
</dbReference>
<feature type="chain" id="PRO_5009308966" evidence="1">
    <location>
        <begin position="21"/>
        <end position="485"/>
    </location>
</feature>
<feature type="domain" description="NTF2-like" evidence="2">
    <location>
        <begin position="215"/>
        <end position="323"/>
    </location>
</feature>
<keyword evidence="3" id="KW-1185">Reference proteome</keyword>
<keyword evidence="1" id="KW-0732">Signal</keyword>